<comment type="caution">
    <text evidence="3">The sequence shown here is derived from an EMBL/GenBank/DDBJ whole genome shotgun (WGS) entry which is preliminary data.</text>
</comment>
<dbReference type="InterPro" id="IPR008979">
    <property type="entry name" value="Galactose-bd-like_sf"/>
</dbReference>
<dbReference type="InterPro" id="IPR002909">
    <property type="entry name" value="IPT_dom"/>
</dbReference>
<dbReference type="Pfam" id="PF01833">
    <property type="entry name" value="TIG"/>
    <property type="match status" value="1"/>
</dbReference>
<dbReference type="SUPFAM" id="SSF81296">
    <property type="entry name" value="E set domains"/>
    <property type="match status" value="1"/>
</dbReference>
<feature type="domain" description="IPT/TIG" evidence="2">
    <location>
        <begin position="140"/>
        <end position="203"/>
    </location>
</feature>
<evidence type="ECO:0000313" key="3">
    <source>
        <dbReference type="EMBL" id="MDO3695373.1"/>
    </source>
</evidence>
<evidence type="ECO:0000256" key="1">
    <source>
        <dbReference type="SAM" id="SignalP"/>
    </source>
</evidence>
<dbReference type="InterPro" id="IPR013783">
    <property type="entry name" value="Ig-like_fold"/>
</dbReference>
<dbReference type="Gene3D" id="2.60.40.10">
    <property type="entry name" value="Immunoglobulins"/>
    <property type="match status" value="2"/>
</dbReference>
<keyword evidence="4" id="KW-1185">Reference proteome</keyword>
<feature type="signal peptide" evidence="1">
    <location>
        <begin position="1"/>
        <end position="21"/>
    </location>
</feature>
<organism evidence="3 4">
    <name type="scientific">Wenyingzhuangia gilva</name>
    <dbReference type="NCBI Taxonomy" id="3057677"/>
    <lineage>
        <taxon>Bacteria</taxon>
        <taxon>Pseudomonadati</taxon>
        <taxon>Bacteroidota</taxon>
        <taxon>Flavobacteriia</taxon>
        <taxon>Flavobacteriales</taxon>
        <taxon>Flavobacteriaceae</taxon>
        <taxon>Wenyingzhuangia</taxon>
    </lineage>
</organism>
<accession>A0ABT8VTR6</accession>
<proteinExistence type="predicted"/>
<protein>
    <recommendedName>
        <fullName evidence="2">IPT/TIG domain-containing protein</fullName>
    </recommendedName>
</protein>
<sequence length="351" mass="37866">MKNLKRIYSLSLAVVSSVVFSFVSSCSNDDNDISSSSSATPEITKVFEAGDVDFTPVDLGYPNKTYVIQGSGLSGINKIYFNGVDTYFNQTFVTDNNVFVTIDLDTPYAGDEITNELKIVSANGKEAKIPFVIAPPAPLIIKGFNPINAAEGDEITIYGNFFLNPEVAIGDVDVPVVSSTLTEIVVKAPANSEDKKITVTTISGEAVSTQAIGSALYDDELRGDAGHWTWDGSAIIKDYSEDSAQGVNSMKFELGGWSGADFKFNSRDVSKYKAFRLRVKSLTDNAGASVNLVFGGWAYQIPTAMTSAWTYLEVPFSAIGNPTTFDQLTIQESGNFGGNTFLFDDMGFVLK</sequence>
<dbReference type="PROSITE" id="PS51257">
    <property type="entry name" value="PROKAR_LIPOPROTEIN"/>
    <property type="match status" value="1"/>
</dbReference>
<gene>
    <name evidence="3" type="ORF">QVZ41_11035</name>
</gene>
<name>A0ABT8VTR6_9FLAO</name>
<evidence type="ECO:0000313" key="4">
    <source>
        <dbReference type="Proteomes" id="UP001168642"/>
    </source>
</evidence>
<dbReference type="Gene3D" id="2.60.120.430">
    <property type="entry name" value="Galactose-binding lectin"/>
    <property type="match status" value="1"/>
</dbReference>
<dbReference type="Proteomes" id="UP001168642">
    <property type="component" value="Unassembled WGS sequence"/>
</dbReference>
<keyword evidence="1" id="KW-0732">Signal</keyword>
<dbReference type="EMBL" id="JAUMIT010000005">
    <property type="protein sequence ID" value="MDO3695373.1"/>
    <property type="molecule type" value="Genomic_DNA"/>
</dbReference>
<dbReference type="RefSeq" id="WP_302884634.1">
    <property type="nucleotide sequence ID" value="NZ_JAUMIT010000005.1"/>
</dbReference>
<dbReference type="InterPro" id="IPR014756">
    <property type="entry name" value="Ig_E-set"/>
</dbReference>
<evidence type="ECO:0000259" key="2">
    <source>
        <dbReference type="Pfam" id="PF01833"/>
    </source>
</evidence>
<feature type="chain" id="PRO_5045880897" description="IPT/TIG domain-containing protein" evidence="1">
    <location>
        <begin position="22"/>
        <end position="351"/>
    </location>
</feature>
<reference evidence="3" key="1">
    <citation type="submission" date="2023-07" db="EMBL/GenBank/DDBJ databases">
        <title>Wenyingzhuangia sp. chi5 genome sequencing and assembly.</title>
        <authorList>
            <person name="Park S."/>
        </authorList>
    </citation>
    <scope>NUCLEOTIDE SEQUENCE</scope>
    <source>
        <strain evidence="3">Chi5</strain>
    </source>
</reference>
<dbReference type="SUPFAM" id="SSF49785">
    <property type="entry name" value="Galactose-binding domain-like"/>
    <property type="match status" value="1"/>
</dbReference>